<dbReference type="InterPro" id="IPR036860">
    <property type="entry name" value="SH2_dom_sf"/>
</dbReference>
<dbReference type="KEGG" id="nsu:110571750"/>
<feature type="compositionally biased region" description="Pro residues" evidence="7">
    <location>
        <begin position="325"/>
        <end position="339"/>
    </location>
</feature>
<evidence type="ECO:0000256" key="7">
    <source>
        <dbReference type="SAM" id="MobiDB-lite"/>
    </source>
</evidence>
<feature type="region of interest" description="Disordered" evidence="7">
    <location>
        <begin position="191"/>
        <end position="217"/>
    </location>
</feature>
<dbReference type="PROSITE" id="PS50001">
    <property type="entry name" value="SH2"/>
    <property type="match status" value="1"/>
</dbReference>
<dbReference type="GO" id="GO:0031267">
    <property type="term" value="F:small GTPase binding"/>
    <property type="evidence" value="ECO:0007669"/>
    <property type="project" value="TreeGrafter"/>
</dbReference>
<evidence type="ECO:0000256" key="2">
    <source>
        <dbReference type="ARBA" id="ARBA00006919"/>
    </source>
</evidence>
<feature type="compositionally biased region" description="Pro residues" evidence="7">
    <location>
        <begin position="287"/>
        <end position="311"/>
    </location>
</feature>
<keyword evidence="5 6" id="KW-0727">SH2 domain</keyword>
<dbReference type="GO" id="GO:0030139">
    <property type="term" value="C:endocytic vesicle"/>
    <property type="evidence" value="ECO:0007669"/>
    <property type="project" value="TreeGrafter"/>
</dbReference>
<dbReference type="InterPro" id="IPR000980">
    <property type="entry name" value="SH2"/>
</dbReference>
<organism evidence="10 11">
    <name type="scientific">Neomonachus schauinslandi</name>
    <name type="common">Hawaiian monk seal</name>
    <name type="synonym">Monachus schauinslandi</name>
    <dbReference type="NCBI Taxonomy" id="29088"/>
    <lineage>
        <taxon>Eukaryota</taxon>
        <taxon>Metazoa</taxon>
        <taxon>Chordata</taxon>
        <taxon>Craniata</taxon>
        <taxon>Vertebrata</taxon>
        <taxon>Euteleostomi</taxon>
        <taxon>Mammalia</taxon>
        <taxon>Eutheria</taxon>
        <taxon>Laurasiatheria</taxon>
        <taxon>Carnivora</taxon>
        <taxon>Caniformia</taxon>
        <taxon>Pinnipedia</taxon>
        <taxon>Phocidae</taxon>
        <taxon>Monachinae</taxon>
        <taxon>Monachini</taxon>
        <taxon>Neomonachus</taxon>
    </lineage>
</organism>
<feature type="domain" description="VPS9" evidence="9">
    <location>
        <begin position="736"/>
        <end position="886"/>
    </location>
</feature>
<comment type="subcellular location">
    <subcellularLocation>
        <location evidence="1">Cytoplasm</location>
    </subcellularLocation>
</comment>
<dbReference type="PRINTS" id="PR01217">
    <property type="entry name" value="PRICHEXTENSN"/>
</dbReference>
<dbReference type="Gene3D" id="3.30.505.10">
    <property type="entry name" value="SH2 domain"/>
    <property type="match status" value="1"/>
</dbReference>
<dbReference type="GO" id="GO:0005096">
    <property type="term" value="F:GTPase activator activity"/>
    <property type="evidence" value="ECO:0007669"/>
    <property type="project" value="UniProtKB-KW"/>
</dbReference>
<feature type="region of interest" description="Disordered" evidence="7">
    <location>
        <begin position="575"/>
        <end position="604"/>
    </location>
</feature>
<reference evidence="11" key="1">
    <citation type="submission" date="2025-08" db="UniProtKB">
        <authorList>
            <consortium name="RefSeq"/>
        </authorList>
    </citation>
    <scope>IDENTIFICATION</scope>
    <source>
        <tissue evidence="11">Blood</tissue>
    </source>
</reference>
<evidence type="ECO:0000256" key="5">
    <source>
        <dbReference type="ARBA" id="ARBA00022999"/>
    </source>
</evidence>
<evidence type="ECO:0000256" key="1">
    <source>
        <dbReference type="ARBA" id="ARBA00004496"/>
    </source>
</evidence>
<dbReference type="InterPro" id="IPR037191">
    <property type="entry name" value="VPS9_dom_sf"/>
</dbReference>
<dbReference type="FunFam" id="1.20.1050.80:FF:000002">
    <property type="entry name" value="Ras and Rab interactor 2"/>
    <property type="match status" value="1"/>
</dbReference>
<dbReference type="InterPro" id="IPR045046">
    <property type="entry name" value="Vps9-like"/>
</dbReference>
<keyword evidence="3" id="KW-0343">GTPase activation</keyword>
<proteinExistence type="inferred from homology"/>
<gene>
    <name evidence="11" type="primary">RIN3</name>
</gene>
<dbReference type="Proteomes" id="UP000248481">
    <property type="component" value="Chromosome 9"/>
</dbReference>
<dbReference type="InterPro" id="IPR003123">
    <property type="entry name" value="VPS9"/>
</dbReference>
<evidence type="ECO:0000256" key="4">
    <source>
        <dbReference type="ARBA" id="ARBA00022490"/>
    </source>
</evidence>
<evidence type="ECO:0000313" key="11">
    <source>
        <dbReference type="RefSeq" id="XP_044773985.1"/>
    </source>
</evidence>
<feature type="domain" description="SH2" evidence="8">
    <location>
        <begin position="70"/>
        <end position="165"/>
    </location>
</feature>
<evidence type="ECO:0000256" key="6">
    <source>
        <dbReference type="PROSITE-ProRule" id="PRU00191"/>
    </source>
</evidence>
<dbReference type="Pfam" id="PF00017">
    <property type="entry name" value="SH2"/>
    <property type="match status" value="1"/>
</dbReference>
<feature type="compositionally biased region" description="Polar residues" evidence="7">
    <location>
        <begin position="536"/>
        <end position="558"/>
    </location>
</feature>
<comment type="similarity">
    <text evidence="2">Belongs to the RIN (Ras interaction/interference) family.</text>
</comment>
<protein>
    <submittedName>
        <fullName evidence="11">Ras and Rab interactor 3</fullName>
    </submittedName>
</protein>
<evidence type="ECO:0000259" key="9">
    <source>
        <dbReference type="PROSITE" id="PS51205"/>
    </source>
</evidence>
<dbReference type="GeneID" id="110571750"/>
<dbReference type="SMART" id="SM00252">
    <property type="entry name" value="SH2"/>
    <property type="match status" value="1"/>
</dbReference>
<feature type="region of interest" description="Disordered" evidence="7">
    <location>
        <begin position="1"/>
        <end position="43"/>
    </location>
</feature>
<dbReference type="GO" id="GO:0005085">
    <property type="term" value="F:guanyl-nucleotide exchange factor activity"/>
    <property type="evidence" value="ECO:0007669"/>
    <property type="project" value="InterPro"/>
</dbReference>
<evidence type="ECO:0000259" key="8">
    <source>
        <dbReference type="PROSITE" id="PS50001"/>
    </source>
</evidence>
<feature type="compositionally biased region" description="Low complexity" evidence="7">
    <location>
        <begin position="312"/>
        <end position="324"/>
    </location>
</feature>
<dbReference type="PANTHER" id="PTHR23101">
    <property type="entry name" value="RAB GDP/GTP EXCHANGE FACTOR"/>
    <property type="match status" value="1"/>
</dbReference>
<dbReference type="AlphaFoldDB" id="A0A8M1MLI2"/>
<dbReference type="SUPFAM" id="SSF55550">
    <property type="entry name" value="SH2 domain"/>
    <property type="match status" value="1"/>
</dbReference>
<accession>A0A8M1MLI2</accession>
<feature type="compositionally biased region" description="Low complexity" evidence="7">
    <location>
        <begin position="575"/>
        <end position="587"/>
    </location>
</feature>
<dbReference type="PROSITE" id="PS51205">
    <property type="entry name" value="VPS9"/>
    <property type="match status" value="1"/>
</dbReference>
<evidence type="ECO:0000313" key="10">
    <source>
        <dbReference type="Proteomes" id="UP000248481"/>
    </source>
</evidence>
<feature type="compositionally biased region" description="Pro residues" evidence="7">
    <location>
        <begin position="347"/>
        <end position="357"/>
    </location>
</feature>
<dbReference type="RefSeq" id="XP_044773985.1">
    <property type="nucleotide sequence ID" value="XM_044918050.1"/>
</dbReference>
<feature type="compositionally biased region" description="Pro residues" evidence="7">
    <location>
        <begin position="386"/>
        <end position="397"/>
    </location>
</feature>
<dbReference type="Pfam" id="PF02204">
    <property type="entry name" value="VPS9"/>
    <property type="match status" value="1"/>
</dbReference>
<dbReference type="GO" id="GO:0016192">
    <property type="term" value="P:vesicle-mediated transport"/>
    <property type="evidence" value="ECO:0007669"/>
    <property type="project" value="InterPro"/>
</dbReference>
<name>A0A8M1MLI2_NEOSC</name>
<dbReference type="GO" id="GO:0005829">
    <property type="term" value="C:cytosol"/>
    <property type="evidence" value="ECO:0007669"/>
    <property type="project" value="TreeGrafter"/>
</dbReference>
<dbReference type="CTD" id="79890"/>
<dbReference type="Gene3D" id="1.20.1050.80">
    <property type="entry name" value="VPS9 domain"/>
    <property type="match status" value="1"/>
</dbReference>
<keyword evidence="10" id="KW-1185">Reference proteome</keyword>
<feature type="region of interest" description="Disordered" evidence="7">
    <location>
        <begin position="257"/>
        <end position="559"/>
    </location>
</feature>
<dbReference type="FunFam" id="3.30.505.10:FF:000052">
    <property type="entry name" value="Ras and Rab interactor 2"/>
    <property type="match status" value="1"/>
</dbReference>
<dbReference type="Pfam" id="PF23268">
    <property type="entry name" value="RIN1"/>
    <property type="match status" value="1"/>
</dbReference>
<dbReference type="SMART" id="SM00167">
    <property type="entry name" value="VPS9"/>
    <property type="match status" value="1"/>
</dbReference>
<evidence type="ECO:0000256" key="3">
    <source>
        <dbReference type="ARBA" id="ARBA00022468"/>
    </source>
</evidence>
<keyword evidence="4" id="KW-0963">Cytoplasm</keyword>
<sequence length="886" mass="95273">MVSSHAPHPKLSPSRSDPTLGPIPDVGKGEGEEEEEEDGVGPCPPVAPKNCLLQRGISVLEKLIKTCPVWLQLSLGRAEAARILLQEAAGTFLVRRDSGLKHLVLCVHFPSLKEGSSEVLEYTVKEEKSILYLEGSVLVFEDIFRLIAFYCVSRDLLPFTLRLPQAILEASSFTDLETISNLGLGFWDSSLNPRRGGGSPTEPPRDPAPGAPPASSLRSSAHYENCSCEIELSIGNDRLWFVNPIFIEDCGGSALPADQPPPGSCPSRLLPPTSFATSPTSKWAPRRPAPPPPAPLLQPSGPLRPPPPPSPVLACPLPSTRPVAAPLPPEALPPTPPVSAPRLAPHAPGPPDHPSQPPMAACERLSQPTGLGPLREEEMKSGASPGPLPQTPAPPVPGKKNFPAAPPRRRISEKVSLEHQSAGQVDRGMAAEGDQLGLSRASPLSLPPQGTSDSPGDRPQRTTEQGQEAAAKASEPGSLPEPPRKIRQPPIPPPRRKRISRQLASGLPSHLESTESCTKEGAPEKPTPGPPREGQSPASQARPQSPHAPSSTRPQSTAEFKGSLASLLDSLGVPASATDQDSYSTSSTEEELEQLSGPGGKKKSSVILGKARHRLSFVSFTNVFHALLSNNRKLSKRVVELAQDKASYFGNLVQDYKVYSLEMMVRQTSSTEMLQEIRTMMTQLKSYLLQSTELKALVDPALHAEDELEAIVESALYKCVLKPLKEAINSCLHEIHSKDGSLQQLKENQLVILATTTTDLGVTTSVPEVPVMEKILQKFTSMHKAYSPEKKIAILLKTCKLIYDSMALGNPGKPYGADDFLPVLMYVLARSNLTEMLLNVEYMMELMDPALQLGEGESPARAWLWATGARCMPPASATPGAHCIAQ</sequence>
<dbReference type="PANTHER" id="PTHR23101:SF58">
    <property type="entry name" value="RAS AND RAB INTERACTOR 3"/>
    <property type="match status" value="1"/>
</dbReference>
<dbReference type="SUPFAM" id="SSF109993">
    <property type="entry name" value="VPS9 domain"/>
    <property type="match status" value="1"/>
</dbReference>